<evidence type="ECO:0000256" key="4">
    <source>
        <dbReference type="ARBA" id="ARBA00022801"/>
    </source>
</evidence>
<dbReference type="EMBL" id="GG674427">
    <property type="protein sequence ID" value="EER14333.1"/>
    <property type="molecule type" value="Genomic_DNA"/>
</dbReference>
<evidence type="ECO:0000313" key="6">
    <source>
        <dbReference type="EMBL" id="EER14333.1"/>
    </source>
</evidence>
<evidence type="ECO:0000256" key="5">
    <source>
        <dbReference type="ARBA" id="ARBA00023180"/>
    </source>
</evidence>
<dbReference type="SUPFAM" id="SSF53474">
    <property type="entry name" value="alpha/beta-Hydrolases"/>
    <property type="match status" value="1"/>
</dbReference>
<evidence type="ECO:0000256" key="1">
    <source>
        <dbReference type="ARBA" id="ARBA00009431"/>
    </source>
</evidence>
<keyword evidence="5" id="KW-0325">Glycoprotein</keyword>
<proteinExistence type="inferred from homology"/>
<keyword evidence="4" id="KW-0378">Hydrolase</keyword>
<dbReference type="GO" id="GO:0006508">
    <property type="term" value="P:proteolysis"/>
    <property type="evidence" value="ECO:0007669"/>
    <property type="project" value="UniProtKB-KW"/>
</dbReference>
<evidence type="ECO:0000256" key="3">
    <source>
        <dbReference type="ARBA" id="ARBA00022670"/>
    </source>
</evidence>
<dbReference type="GeneID" id="9044512"/>
<protein>
    <recommendedName>
        <fullName evidence="8">Serine carboxypeptidase</fullName>
    </recommendedName>
</protein>
<comment type="similarity">
    <text evidence="1">Belongs to the peptidase S10 family.</text>
</comment>
<dbReference type="AlphaFoldDB" id="C5KMG0"/>
<dbReference type="PANTHER" id="PTHR11802">
    <property type="entry name" value="SERINE PROTEASE FAMILY S10 SERINE CARBOXYPEPTIDASE"/>
    <property type="match status" value="1"/>
</dbReference>
<dbReference type="RefSeq" id="XP_002782538.1">
    <property type="nucleotide sequence ID" value="XM_002782492.1"/>
</dbReference>
<reference evidence="6 7" key="1">
    <citation type="submission" date="2008-07" db="EMBL/GenBank/DDBJ databases">
        <authorList>
            <person name="El-Sayed N."/>
            <person name="Caler E."/>
            <person name="Inman J."/>
            <person name="Amedeo P."/>
            <person name="Hass B."/>
            <person name="Wortman J."/>
        </authorList>
    </citation>
    <scope>NUCLEOTIDE SEQUENCE [LARGE SCALE GENOMIC DNA]</scope>
    <source>
        <strain evidence="7">ATCC 50983 / TXsc</strain>
    </source>
</reference>
<gene>
    <name evidence="6" type="ORF">Pmar_PMAR002637</name>
</gene>
<dbReference type="PANTHER" id="PTHR11802:SF113">
    <property type="entry name" value="SERINE CARBOXYPEPTIDASE CTSA-4.1"/>
    <property type="match status" value="1"/>
</dbReference>
<dbReference type="GO" id="GO:0004185">
    <property type="term" value="F:serine-type carboxypeptidase activity"/>
    <property type="evidence" value="ECO:0007669"/>
    <property type="project" value="InterPro"/>
</dbReference>
<evidence type="ECO:0000256" key="2">
    <source>
        <dbReference type="ARBA" id="ARBA00022645"/>
    </source>
</evidence>
<name>C5KMG0_PERM5</name>
<keyword evidence="3" id="KW-0645">Protease</keyword>
<dbReference type="InterPro" id="IPR029058">
    <property type="entry name" value="AB_hydrolase_fold"/>
</dbReference>
<dbReference type="OrthoDB" id="443318at2759"/>
<dbReference type="PRINTS" id="PR00724">
    <property type="entry name" value="CRBOXYPTASEC"/>
</dbReference>
<keyword evidence="7" id="KW-1185">Reference proteome</keyword>
<keyword evidence="2" id="KW-0121">Carboxypeptidase</keyword>
<dbReference type="Proteomes" id="UP000007800">
    <property type="component" value="Unassembled WGS sequence"/>
</dbReference>
<evidence type="ECO:0008006" key="8">
    <source>
        <dbReference type="Google" id="ProtNLM"/>
    </source>
</evidence>
<dbReference type="InParanoid" id="C5KMG0"/>
<evidence type="ECO:0000313" key="7">
    <source>
        <dbReference type="Proteomes" id="UP000007800"/>
    </source>
</evidence>
<dbReference type="Gene3D" id="3.40.50.1820">
    <property type="entry name" value="alpha/beta hydrolase"/>
    <property type="match status" value="1"/>
</dbReference>
<sequence length="164" mass="17981">RVSYCSLVPVDRYFFWFFESRNSPATDPIFLWVDGGPGGSGTASAVEYNGPCMVNKEGTATSIHPNSWTNRANGIWLDQPTGVGYSKGGPPETAIGEIVENIYRFVEEFFSRFPKYRGPFYLSGISFAGIQLPEIAHALKQASEPPINLKGIISQNAIINAEAQ</sequence>
<dbReference type="InterPro" id="IPR001563">
    <property type="entry name" value="Peptidase_S10"/>
</dbReference>
<feature type="non-terminal residue" evidence="6">
    <location>
        <position position="1"/>
    </location>
</feature>
<organism evidence="7">
    <name type="scientific">Perkinsus marinus (strain ATCC 50983 / TXsc)</name>
    <dbReference type="NCBI Taxonomy" id="423536"/>
    <lineage>
        <taxon>Eukaryota</taxon>
        <taxon>Sar</taxon>
        <taxon>Alveolata</taxon>
        <taxon>Perkinsozoa</taxon>
        <taxon>Perkinsea</taxon>
        <taxon>Perkinsida</taxon>
        <taxon>Perkinsidae</taxon>
        <taxon>Perkinsus</taxon>
    </lineage>
</organism>
<accession>C5KMG0</accession>
<dbReference type="Pfam" id="PF00450">
    <property type="entry name" value="Peptidase_S10"/>
    <property type="match status" value="1"/>
</dbReference>